<keyword evidence="2 3" id="KW-0808">Transferase</keyword>
<dbReference type="EMBL" id="JBAMMX010000007">
    <property type="protein sequence ID" value="KAK6936551.1"/>
    <property type="molecule type" value="Genomic_DNA"/>
</dbReference>
<dbReference type="PANTHER" id="PTHR11783">
    <property type="entry name" value="SULFOTRANSFERASE SULT"/>
    <property type="match status" value="1"/>
</dbReference>
<dbReference type="Gene3D" id="3.40.50.300">
    <property type="entry name" value="P-loop containing nucleotide triphosphate hydrolases"/>
    <property type="match status" value="1"/>
</dbReference>
<reference evidence="5 6" key="1">
    <citation type="submission" date="2023-12" db="EMBL/GenBank/DDBJ databases">
        <title>A high-quality genome assembly for Dillenia turbinata (Dilleniales).</title>
        <authorList>
            <person name="Chanderbali A."/>
        </authorList>
    </citation>
    <scope>NUCLEOTIDE SEQUENCE [LARGE SCALE GENOMIC DNA]</scope>
    <source>
        <strain evidence="5">LSX21</strain>
        <tissue evidence="5">Leaf</tissue>
    </source>
</reference>
<dbReference type="InterPro" id="IPR027417">
    <property type="entry name" value="P-loop_NTPase"/>
</dbReference>
<organism evidence="5 6">
    <name type="scientific">Dillenia turbinata</name>
    <dbReference type="NCBI Taxonomy" id="194707"/>
    <lineage>
        <taxon>Eukaryota</taxon>
        <taxon>Viridiplantae</taxon>
        <taxon>Streptophyta</taxon>
        <taxon>Embryophyta</taxon>
        <taxon>Tracheophyta</taxon>
        <taxon>Spermatophyta</taxon>
        <taxon>Magnoliopsida</taxon>
        <taxon>eudicotyledons</taxon>
        <taxon>Gunneridae</taxon>
        <taxon>Pentapetalae</taxon>
        <taxon>Dilleniales</taxon>
        <taxon>Dilleniaceae</taxon>
        <taxon>Dillenia</taxon>
    </lineage>
</organism>
<accession>A0AAN8VVH8</accession>
<dbReference type="Pfam" id="PF00685">
    <property type="entry name" value="Sulfotransfer_1"/>
    <property type="match status" value="1"/>
</dbReference>
<evidence type="ECO:0000259" key="4">
    <source>
        <dbReference type="Pfam" id="PF00685"/>
    </source>
</evidence>
<dbReference type="EC" id="2.8.2.-" evidence="3"/>
<evidence type="ECO:0000256" key="3">
    <source>
        <dbReference type="RuleBase" id="RU361155"/>
    </source>
</evidence>
<dbReference type="AlphaFoldDB" id="A0AAN8VVH8"/>
<evidence type="ECO:0000256" key="1">
    <source>
        <dbReference type="ARBA" id="ARBA00005771"/>
    </source>
</evidence>
<name>A0AAN8VVH8_9MAGN</name>
<keyword evidence="6" id="KW-1185">Reference proteome</keyword>
<sequence>MALPVESLQLLQVHETNKEVESIEVAARKEREYEKACEKWSNILPTLNREKGWLDDDMVQYQGTWLSPLLTLRSILLMHDLFTARPDDVLLVTSPKAGTTWFKALIFAIMNRSRFSLSSHPLLNNGPHHCVPSIEVLYHNKNQALELDTAPTPRILATHMPYPLLPKTTKSSECKIVYVYRDPKAVFVSQWHFFMQLREKHSLPLIPFHDAVNMFCTGLTEFGPFWDHVLGYWKVSKESPTKVFFMKYEDTKKNPLDSVKKLAEFLGHPFTEGEEKSGAVEEIVKLCSFETLVNLEVNREGILQVTPQYGVQNRYFFRKGEARDWENHLSEEIVKRFDEISEQKFGPIGLNF</sequence>
<feature type="domain" description="Sulfotransferase" evidence="4">
    <location>
        <begin position="86"/>
        <end position="346"/>
    </location>
</feature>
<comment type="caution">
    <text evidence="5">The sequence shown here is derived from an EMBL/GenBank/DDBJ whole genome shotgun (WGS) entry which is preliminary data.</text>
</comment>
<evidence type="ECO:0000256" key="2">
    <source>
        <dbReference type="ARBA" id="ARBA00022679"/>
    </source>
</evidence>
<dbReference type="GO" id="GO:0008146">
    <property type="term" value="F:sulfotransferase activity"/>
    <property type="evidence" value="ECO:0007669"/>
    <property type="project" value="InterPro"/>
</dbReference>
<evidence type="ECO:0000313" key="5">
    <source>
        <dbReference type="EMBL" id="KAK6936551.1"/>
    </source>
</evidence>
<protein>
    <recommendedName>
        <fullName evidence="3">Sulfotransferase</fullName>
        <ecNumber evidence="3">2.8.2.-</ecNumber>
    </recommendedName>
</protein>
<dbReference type="Proteomes" id="UP001370490">
    <property type="component" value="Unassembled WGS sequence"/>
</dbReference>
<proteinExistence type="inferred from homology"/>
<evidence type="ECO:0000313" key="6">
    <source>
        <dbReference type="Proteomes" id="UP001370490"/>
    </source>
</evidence>
<gene>
    <name evidence="5" type="ORF">RJ641_033581</name>
</gene>
<dbReference type="SUPFAM" id="SSF52540">
    <property type="entry name" value="P-loop containing nucleoside triphosphate hydrolases"/>
    <property type="match status" value="1"/>
</dbReference>
<comment type="similarity">
    <text evidence="1 3">Belongs to the sulfotransferase 1 family.</text>
</comment>
<dbReference type="InterPro" id="IPR000863">
    <property type="entry name" value="Sulfotransferase_dom"/>
</dbReference>